<accession>A0A423X417</accession>
<name>A0A423X417_9PEZI</name>
<evidence type="ECO:0000313" key="1">
    <source>
        <dbReference type="EMBL" id="ROW10682.1"/>
    </source>
</evidence>
<dbReference type="OrthoDB" id="5240244at2759"/>
<sequence length="164" mass="18870">MAQQHYWLDDEAAYYIEQLDRLGVEYHSEVPVLRVWESICSLYFPRNLIAPNRLGFTGYSVMRKIHQTYGGHSENKLPDVVIAERHRFQHVQARMLGSGQVAQKRGTLHEVLWVRCQAPNLDQPGKWNELMGEIQERLILAHGGSVVDDELPQKGYFILATGLK</sequence>
<gene>
    <name evidence="1" type="ORF">VPNG_05074</name>
</gene>
<reference evidence="1 2" key="1">
    <citation type="submission" date="2015-09" db="EMBL/GenBank/DDBJ databases">
        <title>Host preference determinants of Valsa canker pathogens revealed by comparative genomics.</title>
        <authorList>
            <person name="Yin Z."/>
            <person name="Huang L."/>
        </authorList>
    </citation>
    <scope>NUCLEOTIDE SEQUENCE [LARGE SCALE GENOMIC DNA]</scope>
    <source>
        <strain evidence="1 2">SXYLt</strain>
    </source>
</reference>
<evidence type="ECO:0000313" key="2">
    <source>
        <dbReference type="Proteomes" id="UP000285146"/>
    </source>
</evidence>
<protein>
    <submittedName>
        <fullName evidence="1">Uncharacterized protein</fullName>
    </submittedName>
</protein>
<dbReference type="AlphaFoldDB" id="A0A423X417"/>
<dbReference type="Proteomes" id="UP000285146">
    <property type="component" value="Unassembled WGS sequence"/>
</dbReference>
<comment type="caution">
    <text evidence="1">The sequence shown here is derived from an EMBL/GenBank/DDBJ whole genome shotgun (WGS) entry which is preliminary data.</text>
</comment>
<organism evidence="1 2">
    <name type="scientific">Cytospora leucostoma</name>
    <dbReference type="NCBI Taxonomy" id="1230097"/>
    <lineage>
        <taxon>Eukaryota</taxon>
        <taxon>Fungi</taxon>
        <taxon>Dikarya</taxon>
        <taxon>Ascomycota</taxon>
        <taxon>Pezizomycotina</taxon>
        <taxon>Sordariomycetes</taxon>
        <taxon>Sordariomycetidae</taxon>
        <taxon>Diaporthales</taxon>
        <taxon>Cytosporaceae</taxon>
        <taxon>Cytospora</taxon>
    </lineage>
</organism>
<keyword evidence="2" id="KW-1185">Reference proteome</keyword>
<proteinExistence type="predicted"/>
<dbReference type="InParanoid" id="A0A423X417"/>
<dbReference type="EMBL" id="LKEB01000028">
    <property type="protein sequence ID" value="ROW10682.1"/>
    <property type="molecule type" value="Genomic_DNA"/>
</dbReference>